<protein>
    <submittedName>
        <fullName evidence="2">Uncharacterized protein</fullName>
    </submittedName>
</protein>
<reference evidence="2" key="1">
    <citation type="submission" date="2022-12" db="EMBL/GenBank/DDBJ databases">
        <authorList>
            <person name="Petersen C."/>
        </authorList>
    </citation>
    <scope>NUCLEOTIDE SEQUENCE</scope>
    <source>
        <strain evidence="2">IBT 15544</strain>
    </source>
</reference>
<comment type="caution">
    <text evidence="2">The sequence shown here is derived from an EMBL/GenBank/DDBJ whole genome shotgun (WGS) entry which is preliminary data.</text>
</comment>
<evidence type="ECO:0000313" key="3">
    <source>
        <dbReference type="Proteomes" id="UP001150904"/>
    </source>
</evidence>
<dbReference type="Proteomes" id="UP001150904">
    <property type="component" value="Unassembled WGS sequence"/>
</dbReference>
<accession>A0A9W9JAP5</accession>
<gene>
    <name evidence="2" type="ORF">N7498_009801</name>
</gene>
<keyword evidence="3" id="KW-1185">Reference proteome</keyword>
<dbReference type="OrthoDB" id="4364812at2759"/>
<proteinExistence type="predicted"/>
<feature type="compositionally biased region" description="Polar residues" evidence="1">
    <location>
        <begin position="285"/>
        <end position="294"/>
    </location>
</feature>
<dbReference type="RefSeq" id="XP_058303756.1">
    <property type="nucleotide sequence ID" value="XM_058456857.1"/>
</dbReference>
<dbReference type="AlphaFoldDB" id="A0A9W9JAP5"/>
<organism evidence="2 3">
    <name type="scientific">Penicillium cinerascens</name>
    <dbReference type="NCBI Taxonomy" id="70096"/>
    <lineage>
        <taxon>Eukaryota</taxon>
        <taxon>Fungi</taxon>
        <taxon>Dikarya</taxon>
        <taxon>Ascomycota</taxon>
        <taxon>Pezizomycotina</taxon>
        <taxon>Eurotiomycetes</taxon>
        <taxon>Eurotiomycetidae</taxon>
        <taxon>Eurotiales</taxon>
        <taxon>Aspergillaceae</taxon>
        <taxon>Penicillium</taxon>
    </lineage>
</organism>
<sequence>MSNEYALERTHGQERVIIHAADLYLLEKWKEDSTISDEAQRSAIFGKWLEIGSRGRMPYDDRLEEMWRGDEDITEDEKDLLSRVRNPVDRQGVSYTRLVRTFYGDHSEIAFPELISQGEYDGTVFDNAALYDAGSDDGLQSLRDILTRIPQILEAKAISALEYEREVRETLETAKEKDIDDVEFHVEMAHQAARWCHVLIYDKEAYDSPGHILVVYLDDRGRVLRYSRLDGTEDLQAIDGMLLSGQDIMHGWWEDGCYGEDWEPQQLAKRWGEVAHEPSEGGVSESATFEEQSN</sequence>
<name>A0A9W9JAP5_9EURO</name>
<dbReference type="GeneID" id="83184158"/>
<evidence type="ECO:0000313" key="2">
    <source>
        <dbReference type="EMBL" id="KAJ5190816.1"/>
    </source>
</evidence>
<reference evidence="2" key="2">
    <citation type="journal article" date="2023" name="IMA Fungus">
        <title>Comparative genomic study of the Penicillium genus elucidates a diverse pangenome and 15 lateral gene transfer events.</title>
        <authorList>
            <person name="Petersen C."/>
            <person name="Sorensen T."/>
            <person name="Nielsen M.R."/>
            <person name="Sondergaard T.E."/>
            <person name="Sorensen J.L."/>
            <person name="Fitzpatrick D.A."/>
            <person name="Frisvad J.C."/>
            <person name="Nielsen K.L."/>
        </authorList>
    </citation>
    <scope>NUCLEOTIDE SEQUENCE</scope>
    <source>
        <strain evidence="2">IBT 15544</strain>
    </source>
</reference>
<feature type="region of interest" description="Disordered" evidence="1">
    <location>
        <begin position="272"/>
        <end position="294"/>
    </location>
</feature>
<dbReference type="EMBL" id="JAPQKR010000016">
    <property type="protein sequence ID" value="KAJ5190816.1"/>
    <property type="molecule type" value="Genomic_DNA"/>
</dbReference>
<evidence type="ECO:0000256" key="1">
    <source>
        <dbReference type="SAM" id="MobiDB-lite"/>
    </source>
</evidence>